<sequence>MDRRSLLATMAAASLVLPRAGRTQSGWPSRTVRFVVPFAPGGPVEVPARLIAEQLSPRLGQPVVIDLKPGAAGAIGARDVMNSTDGHSFLFTTGGLAVLPALQKNPGFDIQRDLVPISLIADTPMAIVVKTESPIADAAALLAQAKAKPGSLSYGSSGNGSTTHLAWLLLQMKTGLDFLHVPYRGAGQAVNGLYTSEIGVYMGDLGLLLPHVQSGKFRPLCVTSPKRTALLPEVPPLADGVPGYDMSIWYMLAGPRGMPPEIGARLVQEMAPLRAGSTIATRIAEGGGELLVTGPEPLAARLRAEAAQWQDVLARAGIKPE</sequence>
<dbReference type="Gene3D" id="3.40.190.150">
    <property type="entry name" value="Bordetella uptake gene, domain 1"/>
    <property type="match status" value="1"/>
</dbReference>
<dbReference type="RefSeq" id="WP_202824941.1">
    <property type="nucleotide sequence ID" value="NZ_JAEUXJ010000002.1"/>
</dbReference>
<dbReference type="Proteomes" id="UP000606490">
    <property type="component" value="Unassembled WGS sequence"/>
</dbReference>
<dbReference type="InterPro" id="IPR042100">
    <property type="entry name" value="Bug_dom1"/>
</dbReference>
<comment type="caution">
    <text evidence="2">The sequence shown here is derived from an EMBL/GenBank/DDBJ whole genome shotgun (WGS) entry which is preliminary data.</text>
</comment>
<accession>A0ABS1V4I3</accession>
<proteinExistence type="inferred from homology"/>
<dbReference type="PANTHER" id="PTHR42928:SF5">
    <property type="entry name" value="BLR1237 PROTEIN"/>
    <property type="match status" value="1"/>
</dbReference>
<dbReference type="Gene3D" id="3.40.190.10">
    <property type="entry name" value="Periplasmic binding protein-like II"/>
    <property type="match status" value="1"/>
</dbReference>
<protein>
    <recommendedName>
        <fullName evidence="4">Tripartite-type tricarboxylate transporter, receptor component TctC</fullName>
    </recommendedName>
</protein>
<evidence type="ECO:0000256" key="1">
    <source>
        <dbReference type="ARBA" id="ARBA00006987"/>
    </source>
</evidence>
<comment type="similarity">
    <text evidence="1">Belongs to the UPF0065 (bug) family.</text>
</comment>
<gene>
    <name evidence="2" type="ORF">JMJ55_07830</name>
</gene>
<dbReference type="PIRSF" id="PIRSF017082">
    <property type="entry name" value="YflP"/>
    <property type="match status" value="1"/>
</dbReference>
<dbReference type="EMBL" id="JAEUXJ010000002">
    <property type="protein sequence ID" value="MBL6455228.1"/>
    <property type="molecule type" value="Genomic_DNA"/>
</dbReference>
<organism evidence="2 3">
    <name type="scientific">Belnapia mucosa</name>
    <dbReference type="NCBI Taxonomy" id="2804532"/>
    <lineage>
        <taxon>Bacteria</taxon>
        <taxon>Pseudomonadati</taxon>
        <taxon>Pseudomonadota</taxon>
        <taxon>Alphaproteobacteria</taxon>
        <taxon>Acetobacterales</taxon>
        <taxon>Roseomonadaceae</taxon>
        <taxon>Belnapia</taxon>
    </lineage>
</organism>
<keyword evidence="3" id="KW-1185">Reference proteome</keyword>
<dbReference type="Pfam" id="PF03401">
    <property type="entry name" value="TctC"/>
    <property type="match status" value="1"/>
</dbReference>
<name>A0ABS1V4I3_9PROT</name>
<evidence type="ECO:0000313" key="2">
    <source>
        <dbReference type="EMBL" id="MBL6455228.1"/>
    </source>
</evidence>
<dbReference type="SUPFAM" id="SSF53850">
    <property type="entry name" value="Periplasmic binding protein-like II"/>
    <property type="match status" value="1"/>
</dbReference>
<dbReference type="InterPro" id="IPR005064">
    <property type="entry name" value="BUG"/>
</dbReference>
<reference evidence="2 3" key="1">
    <citation type="submission" date="2021-01" db="EMBL/GenBank/DDBJ databases">
        <title>Belnapia mucosa sp. nov. and Belnapia arida sp. nov., isolated from the Tabernas Desert (Almeria, Spain).</title>
        <authorList>
            <person name="Molina-Menor E."/>
            <person name="Vidal-Verdu A."/>
            <person name="Calonge A."/>
            <person name="Satari L."/>
            <person name="Pereto Magraner J."/>
            <person name="Porcar Miralles M."/>
        </authorList>
    </citation>
    <scope>NUCLEOTIDE SEQUENCE [LARGE SCALE GENOMIC DNA]</scope>
    <source>
        <strain evidence="2 3">T6</strain>
    </source>
</reference>
<evidence type="ECO:0000313" key="3">
    <source>
        <dbReference type="Proteomes" id="UP000606490"/>
    </source>
</evidence>
<dbReference type="PANTHER" id="PTHR42928">
    <property type="entry name" value="TRICARBOXYLATE-BINDING PROTEIN"/>
    <property type="match status" value="1"/>
</dbReference>
<evidence type="ECO:0008006" key="4">
    <source>
        <dbReference type="Google" id="ProtNLM"/>
    </source>
</evidence>